<reference evidence="6 7" key="1">
    <citation type="submission" date="2016-10" db="EMBL/GenBank/DDBJ databases">
        <authorList>
            <person name="de Groot N.N."/>
        </authorList>
    </citation>
    <scope>NUCLEOTIDE SEQUENCE [LARGE SCALE GENOMIC DNA]</scope>
    <source>
        <strain evidence="6 7">DSM 19012</strain>
    </source>
</reference>
<keyword evidence="2" id="KW-0378">Hydrolase</keyword>
<organism evidence="6 7">
    <name type="scientific">Thermophagus xiamenensis</name>
    <dbReference type="NCBI Taxonomy" id="385682"/>
    <lineage>
        <taxon>Bacteria</taxon>
        <taxon>Pseudomonadati</taxon>
        <taxon>Bacteroidota</taxon>
        <taxon>Bacteroidia</taxon>
        <taxon>Marinilabiliales</taxon>
        <taxon>Marinilabiliaceae</taxon>
        <taxon>Thermophagus</taxon>
    </lineage>
</organism>
<dbReference type="Gene3D" id="3.40.50.2300">
    <property type="match status" value="1"/>
</dbReference>
<feature type="active site" description="Nucleophile" evidence="4">
    <location>
        <position position="10"/>
    </location>
</feature>
<dbReference type="PANTHER" id="PTHR47439">
    <property type="entry name" value="LOW MOLECULAR WEIGHT PHOSPHOTYROSINE PROTEIN PHOSPHATASE-RELATED"/>
    <property type="match status" value="1"/>
</dbReference>
<accession>A0A1I1VDZ8</accession>
<evidence type="ECO:0000256" key="3">
    <source>
        <dbReference type="ARBA" id="ARBA00022912"/>
    </source>
</evidence>
<keyword evidence="7" id="KW-1185">Reference proteome</keyword>
<dbReference type="InterPro" id="IPR017867">
    <property type="entry name" value="Tyr_phospatase_low_mol_wt"/>
</dbReference>
<dbReference type="FunCoup" id="A0A1I1VDZ8">
    <property type="interactions" value="416"/>
</dbReference>
<dbReference type="PANTHER" id="PTHR47439:SF1">
    <property type="entry name" value="ACID PHOSPHATASE"/>
    <property type="match status" value="1"/>
</dbReference>
<dbReference type="Proteomes" id="UP000181976">
    <property type="component" value="Unassembled WGS sequence"/>
</dbReference>
<dbReference type="Pfam" id="PF01451">
    <property type="entry name" value="LMWPc"/>
    <property type="match status" value="1"/>
</dbReference>
<dbReference type="SMART" id="SM00226">
    <property type="entry name" value="LMWPc"/>
    <property type="match status" value="1"/>
</dbReference>
<evidence type="ECO:0000256" key="4">
    <source>
        <dbReference type="PIRSR" id="PIRSR617867-1"/>
    </source>
</evidence>
<dbReference type="SUPFAM" id="SSF52788">
    <property type="entry name" value="Phosphotyrosine protein phosphatases I"/>
    <property type="match status" value="1"/>
</dbReference>
<dbReference type="AlphaFoldDB" id="A0A1I1VDZ8"/>
<feature type="active site" evidence="4">
    <location>
        <position position="16"/>
    </location>
</feature>
<evidence type="ECO:0000256" key="1">
    <source>
        <dbReference type="ARBA" id="ARBA00011063"/>
    </source>
</evidence>
<dbReference type="FunFam" id="3.40.50.2300:FF:000113">
    <property type="entry name" value="Low molecular weight protein-tyrosine-phosphatase"/>
    <property type="match status" value="1"/>
</dbReference>
<sequence length="159" mass="17963">MEKKKILFVCLGNICRSPAAEAVLKGMAQREGLADKLEIDSAGLTDYHEGEPADKRMQVHAKKRGYQLTSLSRPVDPIKDFDYYDMIIGMDDQNIRELERLAQGSQAVSKIFKMTDFCHDCSLEEVPDPYYGGAEGFELVLDLLEKSCRGLIDFLKEHV</sequence>
<dbReference type="eggNOG" id="COG0394">
    <property type="taxonomic scope" value="Bacteria"/>
</dbReference>
<dbReference type="CDD" id="cd16343">
    <property type="entry name" value="LMWPTP"/>
    <property type="match status" value="1"/>
</dbReference>
<dbReference type="InterPro" id="IPR023485">
    <property type="entry name" value="Ptyr_pPase"/>
</dbReference>
<dbReference type="RefSeq" id="WP_010528699.1">
    <property type="nucleotide sequence ID" value="NZ_AFSL01000095.1"/>
</dbReference>
<dbReference type="GO" id="GO:0004725">
    <property type="term" value="F:protein tyrosine phosphatase activity"/>
    <property type="evidence" value="ECO:0007669"/>
    <property type="project" value="InterPro"/>
</dbReference>
<evidence type="ECO:0000313" key="6">
    <source>
        <dbReference type="EMBL" id="SFD81154.1"/>
    </source>
</evidence>
<dbReference type="InterPro" id="IPR036196">
    <property type="entry name" value="Ptyr_pPase_sf"/>
</dbReference>
<feature type="active site" description="Proton donor" evidence="4">
    <location>
        <position position="128"/>
    </location>
</feature>
<dbReference type="PRINTS" id="PR00719">
    <property type="entry name" value="LMWPTPASE"/>
</dbReference>
<dbReference type="InterPro" id="IPR052995">
    <property type="entry name" value="LMW-PTP"/>
</dbReference>
<evidence type="ECO:0000259" key="5">
    <source>
        <dbReference type="SMART" id="SM00226"/>
    </source>
</evidence>
<comment type="similarity">
    <text evidence="1">Belongs to the low molecular weight phosphotyrosine protein phosphatase family.</text>
</comment>
<name>A0A1I1VDZ8_9BACT</name>
<protein>
    <submittedName>
        <fullName evidence="6">Protein tyrosine phosphatase</fullName>
    </submittedName>
</protein>
<keyword evidence="3" id="KW-0904">Protein phosphatase</keyword>
<proteinExistence type="inferred from homology"/>
<feature type="domain" description="Phosphotyrosine protein phosphatase I" evidence="5">
    <location>
        <begin position="4"/>
        <end position="154"/>
    </location>
</feature>
<dbReference type="EMBL" id="FONA01000002">
    <property type="protein sequence ID" value="SFD81154.1"/>
    <property type="molecule type" value="Genomic_DNA"/>
</dbReference>
<evidence type="ECO:0000256" key="2">
    <source>
        <dbReference type="ARBA" id="ARBA00022801"/>
    </source>
</evidence>
<dbReference type="OrthoDB" id="9784339at2"/>
<dbReference type="InParanoid" id="A0A1I1VDZ8"/>
<dbReference type="STRING" id="385682.SAMN05444380_102140"/>
<gene>
    <name evidence="6" type="ORF">SAMN05444380_102140</name>
</gene>
<evidence type="ECO:0000313" key="7">
    <source>
        <dbReference type="Proteomes" id="UP000181976"/>
    </source>
</evidence>